<feature type="transmembrane region" description="Helical" evidence="1">
    <location>
        <begin position="149"/>
        <end position="167"/>
    </location>
</feature>
<keyword evidence="1" id="KW-0472">Membrane</keyword>
<organism evidence="2 3">
    <name type="scientific">Hyphococcus flavus</name>
    <dbReference type="NCBI Taxonomy" id="1866326"/>
    <lineage>
        <taxon>Bacteria</taxon>
        <taxon>Pseudomonadati</taxon>
        <taxon>Pseudomonadota</taxon>
        <taxon>Alphaproteobacteria</taxon>
        <taxon>Parvularculales</taxon>
        <taxon>Parvularculaceae</taxon>
        <taxon>Hyphococcus</taxon>
    </lineage>
</organism>
<accession>A0AAE9ZEH3</accession>
<feature type="transmembrane region" description="Helical" evidence="1">
    <location>
        <begin position="12"/>
        <end position="31"/>
    </location>
</feature>
<sequence length="206" mass="22392">MFNQLVRWSGLIASVLFVVMIVTVGMITPGYDMRSQFISELAAVDAPYAVYMNLIGIIPFGLGIVLFGFGFLKRVHFNHFTIIGALLLILSGAGFVAAGLFQCDAGCPFEGSQSQVIHNWTAFGAFILAFLAALWIGISALWSAKRAAPLIFGILACAGMAWSFYMMGAGALEHPMIGLFQRGFILSLCLWLFTTSLYSISSRPRV</sequence>
<dbReference type="Pfam" id="PF06197">
    <property type="entry name" value="DUF998"/>
    <property type="match status" value="1"/>
</dbReference>
<name>A0AAE9ZEH3_9PROT</name>
<keyword evidence="3" id="KW-1185">Reference proteome</keyword>
<gene>
    <name evidence="2" type="ORF">PUV54_15190</name>
</gene>
<dbReference type="AlphaFoldDB" id="A0AAE9ZEH3"/>
<evidence type="ECO:0000256" key="1">
    <source>
        <dbReference type="SAM" id="Phobius"/>
    </source>
</evidence>
<dbReference type="InterPro" id="IPR009339">
    <property type="entry name" value="DUF998"/>
</dbReference>
<dbReference type="KEGG" id="hfl:PUV54_15190"/>
<feature type="transmembrane region" description="Helical" evidence="1">
    <location>
        <begin position="120"/>
        <end position="142"/>
    </location>
</feature>
<reference evidence="2" key="1">
    <citation type="submission" date="2023-02" db="EMBL/GenBank/DDBJ databases">
        <title>Genome sequence of Hyphococcus flavus.</title>
        <authorList>
            <person name="Rong J.-C."/>
            <person name="Zhao Q."/>
            <person name="Yi M."/>
            <person name="Wu J.-Y."/>
        </authorList>
    </citation>
    <scope>NUCLEOTIDE SEQUENCE</scope>
    <source>
        <strain evidence="2">MCCC 1K03223</strain>
    </source>
</reference>
<feature type="transmembrane region" description="Helical" evidence="1">
    <location>
        <begin position="51"/>
        <end position="72"/>
    </location>
</feature>
<evidence type="ECO:0000313" key="3">
    <source>
        <dbReference type="Proteomes" id="UP001214043"/>
    </source>
</evidence>
<feature type="transmembrane region" description="Helical" evidence="1">
    <location>
        <begin position="79"/>
        <end position="100"/>
    </location>
</feature>
<feature type="transmembrane region" description="Helical" evidence="1">
    <location>
        <begin position="179"/>
        <end position="200"/>
    </location>
</feature>
<dbReference type="RefSeq" id="WP_274493152.1">
    <property type="nucleotide sequence ID" value="NZ_CP118166.1"/>
</dbReference>
<keyword evidence="1" id="KW-1133">Transmembrane helix</keyword>
<proteinExistence type="predicted"/>
<evidence type="ECO:0000313" key="2">
    <source>
        <dbReference type="EMBL" id="WDI31293.1"/>
    </source>
</evidence>
<keyword evidence="1" id="KW-0812">Transmembrane</keyword>
<protein>
    <submittedName>
        <fullName evidence="2">DUF998 domain-containing protein</fullName>
    </submittedName>
</protein>
<dbReference type="EMBL" id="CP118166">
    <property type="protein sequence ID" value="WDI31293.1"/>
    <property type="molecule type" value="Genomic_DNA"/>
</dbReference>
<dbReference type="Proteomes" id="UP001214043">
    <property type="component" value="Chromosome"/>
</dbReference>